<keyword evidence="2 4" id="KW-0479">Metal-binding</keyword>
<evidence type="ECO:0000313" key="7">
    <source>
        <dbReference type="EMBL" id="QDV37774.1"/>
    </source>
</evidence>
<dbReference type="Pfam" id="PF23500">
    <property type="entry name" value="DUF7133"/>
    <property type="match status" value="1"/>
</dbReference>
<dbReference type="KEGG" id="tpla:ElP_57200"/>
<dbReference type="PROSITE" id="PS51007">
    <property type="entry name" value="CYTC"/>
    <property type="match status" value="1"/>
</dbReference>
<dbReference type="SUPFAM" id="SSF63829">
    <property type="entry name" value="Calcium-dependent phosphotriesterase"/>
    <property type="match status" value="1"/>
</dbReference>
<reference evidence="7 8" key="1">
    <citation type="submission" date="2019-02" db="EMBL/GenBank/DDBJ databases">
        <title>Deep-cultivation of Planctomycetes and their phenomic and genomic characterization uncovers novel biology.</title>
        <authorList>
            <person name="Wiegand S."/>
            <person name="Jogler M."/>
            <person name="Boedeker C."/>
            <person name="Pinto D."/>
            <person name="Vollmers J."/>
            <person name="Rivas-Marin E."/>
            <person name="Kohn T."/>
            <person name="Peeters S.H."/>
            <person name="Heuer A."/>
            <person name="Rast P."/>
            <person name="Oberbeckmann S."/>
            <person name="Bunk B."/>
            <person name="Jeske O."/>
            <person name="Meyerdierks A."/>
            <person name="Storesund J.E."/>
            <person name="Kallscheuer N."/>
            <person name="Luecker S."/>
            <person name="Lage O.M."/>
            <person name="Pohl T."/>
            <person name="Merkel B.J."/>
            <person name="Hornburger P."/>
            <person name="Mueller R.-W."/>
            <person name="Bruemmer F."/>
            <person name="Labrenz M."/>
            <person name="Spormann A.M."/>
            <person name="Op den Camp H."/>
            <person name="Overmann J."/>
            <person name="Amann R."/>
            <person name="Jetten M.S.M."/>
            <person name="Mascher T."/>
            <person name="Medema M.H."/>
            <person name="Devos D.P."/>
            <person name="Kaster A.-K."/>
            <person name="Ovreas L."/>
            <person name="Rohde M."/>
            <person name="Galperin M.Y."/>
            <person name="Jogler C."/>
        </authorList>
    </citation>
    <scope>NUCLEOTIDE SEQUENCE [LARGE SCALE GENOMIC DNA]</scope>
    <source>
        <strain evidence="7 8">ElP</strain>
    </source>
</reference>
<keyword evidence="1 4" id="KW-0349">Heme</keyword>
<dbReference type="Gene3D" id="2.120.10.30">
    <property type="entry name" value="TolB, C-terminal domain"/>
    <property type="match status" value="1"/>
</dbReference>
<keyword evidence="3 4" id="KW-0408">Iron</keyword>
<dbReference type="SUPFAM" id="SSF48371">
    <property type="entry name" value="ARM repeat"/>
    <property type="match status" value="2"/>
</dbReference>
<keyword evidence="8" id="KW-1185">Reference proteome</keyword>
<dbReference type="PANTHER" id="PTHR33546:SF1">
    <property type="entry name" value="LARGE, MULTIFUNCTIONAL SECRETED PROTEIN"/>
    <property type="match status" value="1"/>
</dbReference>
<dbReference type="Gene3D" id="1.10.760.10">
    <property type="entry name" value="Cytochrome c-like domain"/>
    <property type="match status" value="1"/>
</dbReference>
<dbReference type="InterPro" id="IPR036909">
    <property type="entry name" value="Cyt_c-like_dom_sf"/>
</dbReference>
<dbReference type="SUPFAM" id="SSF46626">
    <property type="entry name" value="Cytochrome c"/>
    <property type="match status" value="1"/>
</dbReference>
<dbReference type="RefSeq" id="WP_197446437.1">
    <property type="nucleotide sequence ID" value="NZ_CP036426.1"/>
</dbReference>
<dbReference type="InterPro" id="IPR013428">
    <property type="entry name" value="Membrane-bound_put_N"/>
</dbReference>
<dbReference type="NCBIfam" id="TIGR02603">
    <property type="entry name" value="CxxCH_TIGR02603"/>
    <property type="match status" value="1"/>
</dbReference>
<proteinExistence type="predicted"/>
<dbReference type="InterPro" id="IPR016024">
    <property type="entry name" value="ARM-type_fold"/>
</dbReference>
<dbReference type="GO" id="GO:0046872">
    <property type="term" value="F:metal ion binding"/>
    <property type="evidence" value="ECO:0007669"/>
    <property type="project" value="UniProtKB-KW"/>
</dbReference>
<dbReference type="InterPro" id="IPR055557">
    <property type="entry name" value="DUF7133"/>
</dbReference>
<dbReference type="InterPro" id="IPR013427">
    <property type="entry name" value="Haem-bd_dom_put"/>
</dbReference>
<dbReference type="InterPro" id="IPR004155">
    <property type="entry name" value="PBS_lyase_HEAT"/>
</dbReference>
<feature type="domain" description="Cytochrome c" evidence="6">
    <location>
        <begin position="893"/>
        <end position="1030"/>
    </location>
</feature>
<accession>A0A518HA97</accession>
<sequence length="1034" mass="111577" precursor="true">MAMPRYLVAGLLTPLALSAAPLAADDLSDRLRVPPGFSVERVAGEPLIRFPMFAAWDDRGRLYVAESSGNDLYEELSVQARNCRVTRLEDRDGDGRFDHAEVFADDLVFPMGLAWRDGALYVADPPDLVAFVDRDGDGRADDRTAILGGFGHRDNGSLHGLIFGPDDRLYMTMGNPDGYRLHRADGTVLAGTNGALLRCNPDGSGPEVVSRGFTNLVEVAFLPDGSIIGTDNWFQDPSGGLRDALVHLVEGALYPQNSYTDETFHVVTGEPLPPVSLLPVTGISGVARLRGPMWPEAMRGDLLSAQHNTRKVARHVLVRRGSTKSSRDASFLTTDDPDFHPSDVLEDADGSLLVIDTGAWYVQHCPTGKIRPTRAPGGIYRVRHETPRSAPSDPWGLALDWDGATEAELADRLADPRPMVADRAVAELARRPDRAPDALRAWLPTADDREVKQRAFWLLARCPGPTSAEALRSALDGDDAELVMVAARCLALVGDRGGEPRLRTLLSAPDPAVRLAAAEALAHCGGPSSLDALWDALAERPDPFLEHALIYAASKHADAAGLRSALERPEPDVQRAALLLLDQPPHACLDREALVARTGADDPRLRRTALEILERHSEWADHAAGLIRSWLRDDAPSPEQRQRLDALVQAFQGREEVAGLVARGVAGDEPGISGPGRRLLLEAMVRSLAAEVPPAWSRAIGRALDDPDPAIRNLAAATAAALAPDEHAPRLAALAEDAVIDDGLRLVLLRAVARSRPRPSPEAFGWLLDRLGDAGRPVDQLAAAEVLARSELAPGQLERVLSAARDEALISPSVLLPLLGRPADDRTAAAIVAFLAARVDGGWRPPEGEVEALVERLPAAARPDAERLLDRLHSAREQQAEELARYLPLIRGGDPERGRAVYFGEEAACSACHRIGTQGGAIGPDLTGIGASRSAHDLLESILFPGSTIAQGFENYLVETVDGQLHSGIIGRQTQDLVVLLDSTRQERRIARNRIERMQRQSTSIMPDGLGLVLSSDQLRDLLAFLQDQTEAAP</sequence>
<dbReference type="InterPro" id="IPR011042">
    <property type="entry name" value="6-blade_b-propeller_TolB-like"/>
</dbReference>
<feature type="chain" id="PRO_5021820851" evidence="5">
    <location>
        <begin position="20"/>
        <end position="1034"/>
    </location>
</feature>
<evidence type="ECO:0000256" key="2">
    <source>
        <dbReference type="ARBA" id="ARBA00022723"/>
    </source>
</evidence>
<dbReference type="SMART" id="SM00567">
    <property type="entry name" value="EZ_HEAT"/>
    <property type="match status" value="3"/>
</dbReference>
<feature type="signal peptide" evidence="5">
    <location>
        <begin position="1"/>
        <end position="19"/>
    </location>
</feature>
<dbReference type="PANTHER" id="PTHR33546">
    <property type="entry name" value="LARGE, MULTIFUNCTIONAL SECRETED PROTEIN-RELATED"/>
    <property type="match status" value="1"/>
</dbReference>
<evidence type="ECO:0000313" key="8">
    <source>
        <dbReference type="Proteomes" id="UP000317835"/>
    </source>
</evidence>
<evidence type="ECO:0000259" key="6">
    <source>
        <dbReference type="PROSITE" id="PS51007"/>
    </source>
</evidence>
<gene>
    <name evidence="7" type="ORF">ElP_57200</name>
</gene>
<evidence type="ECO:0000256" key="3">
    <source>
        <dbReference type="ARBA" id="ARBA00023004"/>
    </source>
</evidence>
<dbReference type="GO" id="GO:0020037">
    <property type="term" value="F:heme binding"/>
    <property type="evidence" value="ECO:0007669"/>
    <property type="project" value="InterPro"/>
</dbReference>
<name>A0A518HA97_9BACT</name>
<organism evidence="7 8">
    <name type="scientific">Tautonia plasticadhaerens</name>
    <dbReference type="NCBI Taxonomy" id="2527974"/>
    <lineage>
        <taxon>Bacteria</taxon>
        <taxon>Pseudomonadati</taxon>
        <taxon>Planctomycetota</taxon>
        <taxon>Planctomycetia</taxon>
        <taxon>Isosphaerales</taxon>
        <taxon>Isosphaeraceae</taxon>
        <taxon>Tautonia</taxon>
    </lineage>
</organism>
<dbReference type="Proteomes" id="UP000317835">
    <property type="component" value="Chromosome"/>
</dbReference>
<dbReference type="Pfam" id="PF13646">
    <property type="entry name" value="HEAT_2"/>
    <property type="match status" value="1"/>
</dbReference>
<dbReference type="EMBL" id="CP036426">
    <property type="protein sequence ID" value="QDV37774.1"/>
    <property type="molecule type" value="Genomic_DNA"/>
</dbReference>
<dbReference type="AlphaFoldDB" id="A0A518HA97"/>
<dbReference type="Gene3D" id="1.25.10.10">
    <property type="entry name" value="Leucine-rich Repeat Variant"/>
    <property type="match status" value="1"/>
</dbReference>
<evidence type="ECO:0000256" key="4">
    <source>
        <dbReference type="PROSITE-ProRule" id="PRU00433"/>
    </source>
</evidence>
<dbReference type="InterPro" id="IPR011989">
    <property type="entry name" value="ARM-like"/>
</dbReference>
<evidence type="ECO:0000256" key="1">
    <source>
        <dbReference type="ARBA" id="ARBA00022617"/>
    </source>
</evidence>
<protein>
    <submittedName>
        <fullName evidence="7">Cytochrome c</fullName>
    </submittedName>
</protein>
<dbReference type="GO" id="GO:0009055">
    <property type="term" value="F:electron transfer activity"/>
    <property type="evidence" value="ECO:0007669"/>
    <property type="project" value="InterPro"/>
</dbReference>
<dbReference type="NCBIfam" id="TIGR02604">
    <property type="entry name" value="Piru_Ver_Nterm"/>
    <property type="match status" value="1"/>
</dbReference>
<keyword evidence="5" id="KW-0732">Signal</keyword>
<evidence type="ECO:0000256" key="5">
    <source>
        <dbReference type="SAM" id="SignalP"/>
    </source>
</evidence>
<dbReference type="InterPro" id="IPR009056">
    <property type="entry name" value="Cyt_c-like_dom"/>
</dbReference>